<dbReference type="EMBL" id="JAROAS010000071">
    <property type="protein sequence ID" value="MED4130566.1"/>
    <property type="molecule type" value="Genomic_DNA"/>
</dbReference>
<proteinExistence type="predicted"/>
<keyword evidence="7" id="KW-1185">Reference proteome</keyword>
<dbReference type="Gene3D" id="1.10.357.10">
    <property type="entry name" value="Tetracycline Repressor, domain 2"/>
    <property type="match status" value="1"/>
</dbReference>
<dbReference type="Proteomes" id="UP001341820">
    <property type="component" value="Unassembled WGS sequence"/>
</dbReference>
<name>A0ABU6NQW3_9BACI</name>
<keyword evidence="2 4" id="KW-0238">DNA-binding</keyword>
<evidence type="ECO:0000259" key="5">
    <source>
        <dbReference type="PROSITE" id="PS50977"/>
    </source>
</evidence>
<dbReference type="Pfam" id="PF00440">
    <property type="entry name" value="TetR_N"/>
    <property type="match status" value="1"/>
</dbReference>
<dbReference type="PROSITE" id="PS50977">
    <property type="entry name" value="HTH_TETR_2"/>
    <property type="match status" value="1"/>
</dbReference>
<evidence type="ECO:0000313" key="6">
    <source>
        <dbReference type="EMBL" id="MED4130566.1"/>
    </source>
</evidence>
<evidence type="ECO:0000256" key="4">
    <source>
        <dbReference type="PROSITE-ProRule" id="PRU00335"/>
    </source>
</evidence>
<sequence length="178" mass="20386">MSKKREQLLAQSERLFDQHGFHAVGLKQVIKEAEISLMTMYNHFESKEALILEILKKREARYLQKLNQFTEKKNGKTFMLALAEAHLNWIRENGSNGCMFLRAKEEYSLAKTEQSAIVLFADQHKHRLTAFISNKGFTKEEAIRVMIILEGATAMAEVFDVEEVATGVTRTMKALCTD</sequence>
<reference evidence="6 7" key="1">
    <citation type="submission" date="2023-03" db="EMBL/GenBank/DDBJ databases">
        <title>Bacillus Genome Sequencing.</title>
        <authorList>
            <person name="Dunlap C."/>
        </authorList>
    </citation>
    <scope>NUCLEOTIDE SEQUENCE [LARGE SCALE GENOMIC DNA]</scope>
    <source>
        <strain evidence="6 7">B-4107</strain>
    </source>
</reference>
<evidence type="ECO:0000256" key="2">
    <source>
        <dbReference type="ARBA" id="ARBA00023125"/>
    </source>
</evidence>
<keyword evidence="3" id="KW-0804">Transcription</keyword>
<evidence type="ECO:0000256" key="1">
    <source>
        <dbReference type="ARBA" id="ARBA00023015"/>
    </source>
</evidence>
<gene>
    <name evidence="6" type="ORF">P5F74_20865</name>
</gene>
<protein>
    <submittedName>
        <fullName evidence="6">TetR/AcrR family transcriptional regulator</fullName>
    </submittedName>
</protein>
<keyword evidence="1" id="KW-0805">Transcription regulation</keyword>
<dbReference type="PRINTS" id="PR00455">
    <property type="entry name" value="HTHTETR"/>
</dbReference>
<accession>A0ABU6NQW3</accession>
<dbReference type="RefSeq" id="WP_060705926.1">
    <property type="nucleotide sequence ID" value="NZ_CP042163.1"/>
</dbReference>
<organism evidence="6 7">
    <name type="scientific">Shouchella miscanthi</name>
    <dbReference type="NCBI Taxonomy" id="2598861"/>
    <lineage>
        <taxon>Bacteria</taxon>
        <taxon>Bacillati</taxon>
        <taxon>Bacillota</taxon>
        <taxon>Bacilli</taxon>
        <taxon>Bacillales</taxon>
        <taxon>Bacillaceae</taxon>
        <taxon>Shouchella</taxon>
    </lineage>
</organism>
<evidence type="ECO:0000256" key="3">
    <source>
        <dbReference type="ARBA" id="ARBA00023163"/>
    </source>
</evidence>
<evidence type="ECO:0000313" key="7">
    <source>
        <dbReference type="Proteomes" id="UP001341820"/>
    </source>
</evidence>
<feature type="DNA-binding region" description="H-T-H motif" evidence="4">
    <location>
        <begin position="25"/>
        <end position="44"/>
    </location>
</feature>
<comment type="caution">
    <text evidence="6">The sequence shown here is derived from an EMBL/GenBank/DDBJ whole genome shotgun (WGS) entry which is preliminary data.</text>
</comment>
<dbReference type="SUPFAM" id="SSF46689">
    <property type="entry name" value="Homeodomain-like"/>
    <property type="match status" value="1"/>
</dbReference>
<dbReference type="PANTHER" id="PTHR47506">
    <property type="entry name" value="TRANSCRIPTIONAL REGULATORY PROTEIN"/>
    <property type="match status" value="1"/>
</dbReference>
<feature type="domain" description="HTH tetR-type" evidence="5">
    <location>
        <begin position="2"/>
        <end position="62"/>
    </location>
</feature>
<dbReference type="InterPro" id="IPR001647">
    <property type="entry name" value="HTH_TetR"/>
</dbReference>
<dbReference type="InterPro" id="IPR009057">
    <property type="entry name" value="Homeodomain-like_sf"/>
</dbReference>
<dbReference type="PANTHER" id="PTHR47506:SF1">
    <property type="entry name" value="HTH-TYPE TRANSCRIPTIONAL REGULATOR YJDC"/>
    <property type="match status" value="1"/>
</dbReference>